<evidence type="ECO:0000313" key="1">
    <source>
        <dbReference type="EMBL" id="GAI72594.1"/>
    </source>
</evidence>
<dbReference type="EMBL" id="BARW01001254">
    <property type="protein sequence ID" value="GAI72594.1"/>
    <property type="molecule type" value="Genomic_DNA"/>
</dbReference>
<organism evidence="1">
    <name type="scientific">marine sediment metagenome</name>
    <dbReference type="NCBI Taxonomy" id="412755"/>
    <lineage>
        <taxon>unclassified sequences</taxon>
        <taxon>metagenomes</taxon>
        <taxon>ecological metagenomes</taxon>
    </lineage>
</organism>
<protein>
    <submittedName>
        <fullName evidence="1">Uncharacterized protein</fullName>
    </submittedName>
</protein>
<gene>
    <name evidence="1" type="ORF">S12H4_04178</name>
</gene>
<dbReference type="AlphaFoldDB" id="X1SXQ8"/>
<name>X1SXQ8_9ZZZZ</name>
<reference evidence="1" key="1">
    <citation type="journal article" date="2014" name="Front. Microbiol.">
        <title>High frequency of phylogenetically diverse reductive dehalogenase-homologous genes in deep subseafloor sedimentary metagenomes.</title>
        <authorList>
            <person name="Kawai M."/>
            <person name="Futagami T."/>
            <person name="Toyoda A."/>
            <person name="Takaki Y."/>
            <person name="Nishi S."/>
            <person name="Hori S."/>
            <person name="Arai W."/>
            <person name="Tsubouchi T."/>
            <person name="Morono Y."/>
            <person name="Uchiyama I."/>
            <person name="Ito T."/>
            <person name="Fujiyama A."/>
            <person name="Inagaki F."/>
            <person name="Takami H."/>
        </authorList>
    </citation>
    <scope>NUCLEOTIDE SEQUENCE</scope>
    <source>
        <strain evidence="1">Expedition CK06-06</strain>
    </source>
</reference>
<accession>X1SXQ8</accession>
<proteinExistence type="predicted"/>
<comment type="caution">
    <text evidence="1">The sequence shown here is derived from an EMBL/GenBank/DDBJ whole genome shotgun (WGS) entry which is preliminary data.</text>
</comment>
<sequence length="57" mass="6403">MAELISKSENENSSKNWVDAAIMALYNKIDLEDGVTSSKTKIITEIVLLVLNKMDFQ</sequence>